<keyword evidence="4 8" id="KW-0694">RNA-binding</keyword>
<evidence type="ECO:0000256" key="1">
    <source>
        <dbReference type="ARBA" id="ARBA00006516"/>
    </source>
</evidence>
<dbReference type="PIRSF" id="PIRSF003947">
    <property type="entry name" value="N_OrthobunV"/>
    <property type="match status" value="1"/>
</dbReference>
<proteinExistence type="inferred from homology"/>
<reference evidence="9 10" key="1">
    <citation type="journal article" name="PLoS Pathog.">
        <title>Genomic characterization of 99 viruses from the bunyavirus families Nairoviridae, Peribunyaviridae, and Phenuiviridae, including 35 previously unsequenced viruses.</title>
        <authorList>
            <person name="Kapuscinski M.L."/>
            <person name="Bergren N.A."/>
            <person name="Russell B.J."/>
            <person name="Lee J.S."/>
            <person name="Borland E.M."/>
            <person name="Hartman D.A."/>
            <person name="King D.C."/>
            <person name="Hughes H.R."/>
            <person name="Burkhalter K.L."/>
            <person name="Kading R.C."/>
            <person name="Stenglein M.D."/>
        </authorList>
    </citation>
    <scope>NUCLEOTIDE SEQUENCE [LARGE SCALE GENOMIC DNA]</scope>
    <source>
        <strain evidence="9 10">DakAnB 2208</strain>
    </source>
</reference>
<dbReference type="EMBL" id="MW415980">
    <property type="protein sequence ID" value="QSV51824.1"/>
    <property type="molecule type" value="Genomic_RNA"/>
</dbReference>
<dbReference type="GO" id="GO:0003723">
    <property type="term" value="F:RNA binding"/>
    <property type="evidence" value="ECO:0007669"/>
    <property type="project" value="UniProtKB-UniRule"/>
</dbReference>
<dbReference type="GO" id="GO:0019013">
    <property type="term" value="C:viral nucleocapsid"/>
    <property type="evidence" value="ECO:0007669"/>
    <property type="project" value="UniProtKB-UniRule"/>
</dbReference>
<name>A0A8A2IEZ6_9VIRU</name>
<evidence type="ECO:0000256" key="5">
    <source>
        <dbReference type="ARBA" id="ARBA00023086"/>
    </source>
</evidence>
<accession>A0A8A2IEZ6</accession>
<evidence type="ECO:0000256" key="6">
    <source>
        <dbReference type="ARBA" id="ARBA00023274"/>
    </source>
</evidence>
<evidence type="ECO:0000313" key="9">
    <source>
        <dbReference type="EMBL" id="QSV51824.1"/>
    </source>
</evidence>
<keyword evidence="5 8" id="KW-0543">Viral nucleoprotein</keyword>
<protein>
    <recommendedName>
        <fullName evidence="2 8">Nucleoprotein</fullName>
    </recommendedName>
    <alternativeName>
        <fullName evidence="7 8">Nucleocapsid protein</fullName>
    </alternativeName>
</protein>
<keyword evidence="6 8" id="KW-0687">Ribonucleoprotein</keyword>
<dbReference type="RefSeq" id="YP_010840775.1">
    <property type="nucleotide sequence ID" value="NC_079014.1"/>
</dbReference>
<dbReference type="InterPro" id="IPR001784">
    <property type="entry name" value="Bunya_nucleocap"/>
</dbReference>
<dbReference type="Gene3D" id="1.20.142.20">
    <property type="match status" value="1"/>
</dbReference>
<dbReference type="Proteomes" id="UP001156808">
    <property type="component" value="Genome"/>
</dbReference>
<keyword evidence="3 8" id="KW-0946">Virion</keyword>
<organism evidence="9 10">
    <name type="scientific">Bobaya virus</name>
    <dbReference type="NCBI Taxonomy" id="2818228"/>
    <lineage>
        <taxon>Viruses</taxon>
        <taxon>Riboviria</taxon>
        <taxon>Orthornavirae</taxon>
        <taxon>Negarnaviricota</taxon>
        <taxon>Polyploviricotina</taxon>
        <taxon>Bunyaviricetes</taxon>
        <taxon>Elliovirales</taxon>
        <taxon>Peribunyaviridae</taxon>
        <taxon>Orthobunyavirus</taxon>
        <taxon>Orthobunyavirus bobayaense</taxon>
    </lineage>
</organism>
<keyword evidence="10" id="KW-1185">Reference proteome</keyword>
<dbReference type="GeneID" id="80554399"/>
<evidence type="ECO:0000313" key="10">
    <source>
        <dbReference type="Proteomes" id="UP001156808"/>
    </source>
</evidence>
<dbReference type="Gene3D" id="1.10.472.180">
    <property type="entry name" value="Bunyavirus nucleocapsid (N) protein, C-terminal domain"/>
    <property type="match status" value="1"/>
</dbReference>
<comment type="subcellular location">
    <subcellularLocation>
        <location evidence="8">Virion</location>
    </subcellularLocation>
    <text evidence="8">Located inside the virion, complexed with the viral RNA.</text>
</comment>
<dbReference type="InterPro" id="IPR043011">
    <property type="entry name" value="Bunya_nucleocap_C"/>
</dbReference>
<comment type="similarity">
    <text evidence="1 8">Belongs to the orthobunyavirus nucleocapsid protein family.</text>
</comment>
<evidence type="ECO:0000256" key="2">
    <source>
        <dbReference type="ARBA" id="ARBA00014389"/>
    </source>
</evidence>
<evidence type="ECO:0000256" key="4">
    <source>
        <dbReference type="ARBA" id="ARBA00022884"/>
    </source>
</evidence>
<evidence type="ECO:0000256" key="8">
    <source>
        <dbReference type="PIRNR" id="PIRNR003947"/>
    </source>
</evidence>
<evidence type="ECO:0000256" key="3">
    <source>
        <dbReference type="ARBA" id="ARBA00022844"/>
    </source>
</evidence>
<dbReference type="KEGG" id="vg:80554399"/>
<dbReference type="InterPro" id="IPR043012">
    <property type="entry name" value="Bunya_nucleocap_N"/>
</dbReference>
<dbReference type="GO" id="GO:1990904">
    <property type="term" value="C:ribonucleoprotein complex"/>
    <property type="evidence" value="ECO:0007669"/>
    <property type="project" value="UniProtKB-KW"/>
</dbReference>
<dbReference type="Pfam" id="PF00952">
    <property type="entry name" value="Bunya_nucleocap"/>
    <property type="match status" value="1"/>
</dbReference>
<evidence type="ECO:0000256" key="7">
    <source>
        <dbReference type="ARBA" id="ARBA00033344"/>
    </source>
</evidence>
<sequence length="233" mass="26405">MADFTFTDIGQRSTSTFDPELAYANFSRNMNKYLTVDVARVFFLNHKKAKDRLRATPKPVVNLTFGTATFQVANNHYPDFQNNPVTDGALTLHRLSGYLARWLMNQINLGGAPKKQEIFEKVIIPLAEIKGCSWSDGPALYLGFAAGAEMFLETFTFFPLAIEIQRVLKDKMDVTYMRKVLRQRYGNMTAEEWMSEKLEEVTAAVNAVGTLPWARSGISAAAREFLQKFNIRI</sequence>